<feature type="transmembrane region" description="Helical" evidence="3">
    <location>
        <begin position="161"/>
        <end position="181"/>
    </location>
</feature>
<gene>
    <name evidence="4" type="ORF">ABZ510_33735</name>
</gene>
<evidence type="ECO:0000256" key="1">
    <source>
        <dbReference type="SAM" id="Coils"/>
    </source>
</evidence>
<evidence type="ECO:0000256" key="3">
    <source>
        <dbReference type="SAM" id="Phobius"/>
    </source>
</evidence>
<dbReference type="RefSeq" id="WP_356959879.1">
    <property type="nucleotide sequence ID" value="NZ_JBEYBD010000037.1"/>
</dbReference>
<keyword evidence="5" id="KW-1185">Reference proteome</keyword>
<evidence type="ECO:0000313" key="5">
    <source>
        <dbReference type="Proteomes" id="UP001550628"/>
    </source>
</evidence>
<keyword evidence="3" id="KW-1133">Transmembrane helix</keyword>
<protein>
    <recommendedName>
        <fullName evidence="6">DUF2637 domain-containing protein</fullName>
    </recommendedName>
</protein>
<evidence type="ECO:0000256" key="2">
    <source>
        <dbReference type="SAM" id="MobiDB-lite"/>
    </source>
</evidence>
<feature type="transmembrane region" description="Helical" evidence="3">
    <location>
        <begin position="201"/>
        <end position="220"/>
    </location>
</feature>
<proteinExistence type="predicted"/>
<dbReference type="Proteomes" id="UP001550628">
    <property type="component" value="Unassembled WGS sequence"/>
</dbReference>
<feature type="region of interest" description="Disordered" evidence="2">
    <location>
        <begin position="320"/>
        <end position="389"/>
    </location>
</feature>
<organism evidence="4 5">
    <name type="scientific">Nocardia rhamnosiphila</name>
    <dbReference type="NCBI Taxonomy" id="426716"/>
    <lineage>
        <taxon>Bacteria</taxon>
        <taxon>Bacillati</taxon>
        <taxon>Actinomycetota</taxon>
        <taxon>Actinomycetes</taxon>
        <taxon>Mycobacteriales</taxon>
        <taxon>Nocardiaceae</taxon>
        <taxon>Nocardia</taxon>
    </lineage>
</organism>
<feature type="compositionally biased region" description="Low complexity" evidence="2">
    <location>
        <begin position="345"/>
        <end position="358"/>
    </location>
</feature>
<feature type="compositionally biased region" description="Polar residues" evidence="2">
    <location>
        <begin position="504"/>
        <end position="531"/>
    </location>
</feature>
<comment type="caution">
    <text evidence="4">The sequence shown here is derived from an EMBL/GenBank/DDBJ whole genome shotgun (WGS) entry which is preliminary data.</text>
</comment>
<keyword evidence="3" id="KW-0472">Membrane</keyword>
<feature type="transmembrane region" description="Helical" evidence="3">
    <location>
        <begin position="226"/>
        <end position="244"/>
    </location>
</feature>
<evidence type="ECO:0008006" key="6">
    <source>
        <dbReference type="Google" id="ProtNLM"/>
    </source>
</evidence>
<keyword evidence="1" id="KW-0175">Coiled coil</keyword>
<reference evidence="4 5" key="1">
    <citation type="submission" date="2024-06" db="EMBL/GenBank/DDBJ databases">
        <title>The Natural Products Discovery Center: Release of the First 8490 Sequenced Strains for Exploring Actinobacteria Biosynthetic Diversity.</title>
        <authorList>
            <person name="Kalkreuter E."/>
            <person name="Kautsar S.A."/>
            <person name="Yang D."/>
            <person name="Bader C.D."/>
            <person name="Teijaro C.N."/>
            <person name="Fluegel L."/>
            <person name="Davis C.M."/>
            <person name="Simpson J.R."/>
            <person name="Lauterbach L."/>
            <person name="Steele A.D."/>
            <person name="Gui C."/>
            <person name="Meng S."/>
            <person name="Li G."/>
            <person name="Viehrig K."/>
            <person name="Ye F."/>
            <person name="Su P."/>
            <person name="Kiefer A.F."/>
            <person name="Nichols A."/>
            <person name="Cepeda A.J."/>
            <person name="Yan W."/>
            <person name="Fan B."/>
            <person name="Jiang Y."/>
            <person name="Adhikari A."/>
            <person name="Zheng C.-J."/>
            <person name="Schuster L."/>
            <person name="Cowan T.M."/>
            <person name="Smanski M.J."/>
            <person name="Chevrette M.G."/>
            <person name="De Carvalho L.P.S."/>
            <person name="Shen B."/>
        </authorList>
    </citation>
    <scope>NUCLEOTIDE SEQUENCE [LARGE SCALE GENOMIC DNA]</scope>
    <source>
        <strain evidence="4 5">NPDC019708</strain>
    </source>
</reference>
<feature type="compositionally biased region" description="Low complexity" evidence="2">
    <location>
        <begin position="470"/>
        <end position="500"/>
    </location>
</feature>
<feature type="compositionally biased region" description="Polar residues" evidence="2">
    <location>
        <begin position="361"/>
        <end position="373"/>
    </location>
</feature>
<feature type="coiled-coil region" evidence="1">
    <location>
        <begin position="73"/>
        <end position="108"/>
    </location>
</feature>
<feature type="region of interest" description="Disordered" evidence="2">
    <location>
        <begin position="470"/>
        <end position="543"/>
    </location>
</feature>
<name>A0ABV2X0X5_9NOCA</name>
<sequence length="621" mass="65646">MLRRSTTEPPRLDQSDALVAGALPDRVREANERIAHQDDPALLAALSERELRDARALAEQIRDHERSEQLARVQAAADAAKRVRETANKLAEREAADLLRAAEAIGEQRHSSSPHAKVAHLHKRKSRILALLSGVVAASMLFSAVTVQQNIAPGMDVANPMFWLSYGLEALISAVLVALMISTADTAEWGVIDKDKMWQVYTVEGVLLAASVGLNTFPYIRAKDEWGFGIHVVAPVMIGVALFTHRIAANRYGAAIEAATTAIPDNDDLQVRLASLTRVGDAGNDIFAGVLSGPATEQQRSSATEQAATQPVTEHIPAAVEQPAQHDPQPVLRSSGAPAPERSTAEQAGAAQTGAAGEWSTPANGSEHLTTDTGRAPASAGAEESGPVTEPLPVLLTAQKDTAPQVQPEPAALVADSAAVDPVEDNTVFEAEVIAPGQVRDERDDEALTVSGKELAADLAQEHTSVAVVRRTNRTAVPHPAPQADSATAARRSAQQRSNAVEQLRSTTTGAEQSAPTVRSSGTTVEQSAGATQHPVEHPESGEITEEVWQLAGEVKEAAGARAAVEQIARAIAYQDATGHSPSRVARDVGAGFKSVSSWLTTAAEIRRERSGARVIHLHNG</sequence>
<feature type="transmembrane region" description="Helical" evidence="3">
    <location>
        <begin position="128"/>
        <end position="149"/>
    </location>
</feature>
<dbReference type="EMBL" id="JBEYBF010000045">
    <property type="protein sequence ID" value="MEU1956800.1"/>
    <property type="molecule type" value="Genomic_DNA"/>
</dbReference>
<evidence type="ECO:0000313" key="4">
    <source>
        <dbReference type="EMBL" id="MEU1956800.1"/>
    </source>
</evidence>
<accession>A0ABV2X0X5</accession>
<keyword evidence="3" id="KW-0812">Transmembrane</keyword>